<keyword evidence="1" id="KW-1133">Transmembrane helix</keyword>
<sequence>MRCLLHYSVWGQTLRRGKRFNMTCLGVFVVFIGRTSIFVSGPISENENLIINNNLAYYIAGIRNHYEKS</sequence>
<keyword evidence="1" id="KW-0812">Transmembrane</keyword>
<reference evidence="2" key="1">
    <citation type="submission" date="2014-09" db="EMBL/GenBank/DDBJ databases">
        <authorList>
            <person name="Magalhaes I.L.F."/>
            <person name="Oliveira U."/>
            <person name="Santos F.R."/>
            <person name="Vidigal T.H.D.A."/>
            <person name="Brescovit A.D."/>
            <person name="Santos A.J."/>
        </authorList>
    </citation>
    <scope>NUCLEOTIDE SEQUENCE</scope>
    <source>
        <tissue evidence="2">Shoot tissue taken approximately 20 cm above the soil surface</tissue>
    </source>
</reference>
<accession>A0A0A8XU15</accession>
<organism evidence="2">
    <name type="scientific">Arundo donax</name>
    <name type="common">Giant reed</name>
    <name type="synonym">Donax arundinaceus</name>
    <dbReference type="NCBI Taxonomy" id="35708"/>
    <lineage>
        <taxon>Eukaryota</taxon>
        <taxon>Viridiplantae</taxon>
        <taxon>Streptophyta</taxon>
        <taxon>Embryophyta</taxon>
        <taxon>Tracheophyta</taxon>
        <taxon>Spermatophyta</taxon>
        <taxon>Magnoliopsida</taxon>
        <taxon>Liliopsida</taxon>
        <taxon>Poales</taxon>
        <taxon>Poaceae</taxon>
        <taxon>PACMAD clade</taxon>
        <taxon>Arundinoideae</taxon>
        <taxon>Arundineae</taxon>
        <taxon>Arundo</taxon>
    </lineage>
</organism>
<proteinExistence type="predicted"/>
<keyword evidence="1" id="KW-0472">Membrane</keyword>
<feature type="transmembrane region" description="Helical" evidence="1">
    <location>
        <begin position="20"/>
        <end position="39"/>
    </location>
</feature>
<reference evidence="2" key="2">
    <citation type="journal article" date="2015" name="Data Brief">
        <title>Shoot transcriptome of the giant reed, Arundo donax.</title>
        <authorList>
            <person name="Barrero R.A."/>
            <person name="Guerrero F.D."/>
            <person name="Moolhuijzen P."/>
            <person name="Goolsby J.A."/>
            <person name="Tidwell J."/>
            <person name="Bellgard S.E."/>
            <person name="Bellgard M.I."/>
        </authorList>
    </citation>
    <scope>NUCLEOTIDE SEQUENCE</scope>
    <source>
        <tissue evidence="2">Shoot tissue taken approximately 20 cm above the soil surface</tissue>
    </source>
</reference>
<dbReference type="AlphaFoldDB" id="A0A0A8XU15"/>
<name>A0A0A8XU15_ARUDO</name>
<protein>
    <submittedName>
        <fullName evidence="2">Uncharacterized protein</fullName>
    </submittedName>
</protein>
<evidence type="ECO:0000313" key="2">
    <source>
        <dbReference type="EMBL" id="JAD17386.1"/>
    </source>
</evidence>
<dbReference type="EMBL" id="GBRH01280509">
    <property type="protein sequence ID" value="JAD17386.1"/>
    <property type="molecule type" value="Transcribed_RNA"/>
</dbReference>
<evidence type="ECO:0000256" key="1">
    <source>
        <dbReference type="SAM" id="Phobius"/>
    </source>
</evidence>